<dbReference type="PRINTS" id="PR00344">
    <property type="entry name" value="BCTRLSENSOR"/>
</dbReference>
<evidence type="ECO:0000256" key="1">
    <source>
        <dbReference type="ARBA" id="ARBA00000085"/>
    </source>
</evidence>
<keyword evidence="5" id="KW-0597">Phosphoprotein</keyword>
<evidence type="ECO:0000256" key="13">
    <source>
        <dbReference type="ARBA" id="ARBA00023136"/>
    </source>
</evidence>
<keyword evidence="7 14" id="KW-0812">Transmembrane</keyword>
<evidence type="ECO:0000256" key="14">
    <source>
        <dbReference type="SAM" id="Phobius"/>
    </source>
</evidence>
<dbReference type="Pfam" id="PF02518">
    <property type="entry name" value="HATPase_c"/>
    <property type="match status" value="1"/>
</dbReference>
<keyword evidence="9 17" id="KW-0418">Kinase</keyword>
<keyword evidence="18" id="KW-1185">Reference proteome</keyword>
<dbReference type="Pfam" id="PF00512">
    <property type="entry name" value="HisKA"/>
    <property type="match status" value="1"/>
</dbReference>
<dbReference type="InterPro" id="IPR004358">
    <property type="entry name" value="Sig_transdc_His_kin-like_C"/>
</dbReference>
<dbReference type="SMART" id="SM00304">
    <property type="entry name" value="HAMP"/>
    <property type="match status" value="1"/>
</dbReference>
<evidence type="ECO:0000313" key="17">
    <source>
        <dbReference type="EMBL" id="SDX82740.1"/>
    </source>
</evidence>
<accession>A0A1H3EVT6</accession>
<evidence type="ECO:0000256" key="7">
    <source>
        <dbReference type="ARBA" id="ARBA00022692"/>
    </source>
</evidence>
<dbReference type="EMBL" id="FNOS01000003">
    <property type="protein sequence ID" value="SDX82740.1"/>
    <property type="molecule type" value="Genomic_DNA"/>
</dbReference>
<dbReference type="InterPro" id="IPR036890">
    <property type="entry name" value="HATPase_C_sf"/>
</dbReference>
<dbReference type="Gene3D" id="3.30.565.10">
    <property type="entry name" value="Histidine kinase-like ATPase, C-terminal domain"/>
    <property type="match status" value="1"/>
</dbReference>
<evidence type="ECO:0000256" key="2">
    <source>
        <dbReference type="ARBA" id="ARBA00004651"/>
    </source>
</evidence>
<organism evidence="17 18">
    <name type="scientific">Salimicrobium album</name>
    <dbReference type="NCBI Taxonomy" id="50717"/>
    <lineage>
        <taxon>Bacteria</taxon>
        <taxon>Bacillati</taxon>
        <taxon>Bacillota</taxon>
        <taxon>Bacilli</taxon>
        <taxon>Bacillales</taxon>
        <taxon>Bacillaceae</taxon>
        <taxon>Salimicrobium</taxon>
    </lineage>
</organism>
<evidence type="ECO:0000256" key="8">
    <source>
        <dbReference type="ARBA" id="ARBA00022741"/>
    </source>
</evidence>
<feature type="domain" description="HAMP" evidence="16">
    <location>
        <begin position="173"/>
        <end position="225"/>
    </location>
</feature>
<comment type="caution">
    <text evidence="17">The sequence shown here is derived from an EMBL/GenBank/DDBJ whole genome shotgun (WGS) entry which is preliminary data.</text>
</comment>
<dbReference type="CDD" id="cd00082">
    <property type="entry name" value="HisKA"/>
    <property type="match status" value="1"/>
</dbReference>
<feature type="transmembrane region" description="Helical" evidence="14">
    <location>
        <begin position="12"/>
        <end position="35"/>
    </location>
</feature>
<dbReference type="SMART" id="SM00388">
    <property type="entry name" value="HisKA"/>
    <property type="match status" value="1"/>
</dbReference>
<evidence type="ECO:0000256" key="6">
    <source>
        <dbReference type="ARBA" id="ARBA00022679"/>
    </source>
</evidence>
<protein>
    <recommendedName>
        <fullName evidence="3">histidine kinase</fullName>
        <ecNumber evidence="3">2.7.13.3</ecNumber>
    </recommendedName>
</protein>
<dbReference type="InterPro" id="IPR036097">
    <property type="entry name" value="HisK_dim/P_sf"/>
</dbReference>
<dbReference type="RefSeq" id="WP_093106644.1">
    <property type="nucleotide sequence ID" value="NZ_FNOS01000003.1"/>
</dbReference>
<dbReference type="SUPFAM" id="SSF47384">
    <property type="entry name" value="Homodimeric domain of signal transducing histidine kinase"/>
    <property type="match status" value="1"/>
</dbReference>
<dbReference type="SMART" id="SM00387">
    <property type="entry name" value="HATPase_c"/>
    <property type="match status" value="1"/>
</dbReference>
<evidence type="ECO:0000256" key="5">
    <source>
        <dbReference type="ARBA" id="ARBA00022553"/>
    </source>
</evidence>
<dbReference type="CDD" id="cd00075">
    <property type="entry name" value="HATPase"/>
    <property type="match status" value="1"/>
</dbReference>
<comment type="subcellular location">
    <subcellularLocation>
        <location evidence="2">Cell membrane</location>
        <topology evidence="2">Multi-pass membrane protein</topology>
    </subcellularLocation>
</comment>
<evidence type="ECO:0000256" key="10">
    <source>
        <dbReference type="ARBA" id="ARBA00022840"/>
    </source>
</evidence>
<proteinExistence type="predicted"/>
<evidence type="ECO:0000256" key="12">
    <source>
        <dbReference type="ARBA" id="ARBA00023012"/>
    </source>
</evidence>
<reference evidence="17 18" key="1">
    <citation type="submission" date="2016-10" db="EMBL/GenBank/DDBJ databases">
        <authorList>
            <person name="Varghese N."/>
            <person name="Submissions S."/>
        </authorList>
    </citation>
    <scope>NUCLEOTIDE SEQUENCE [LARGE SCALE GENOMIC DNA]</scope>
    <source>
        <strain evidence="17 18">DSM 20748</strain>
    </source>
</reference>
<dbReference type="PANTHER" id="PTHR45436">
    <property type="entry name" value="SENSOR HISTIDINE KINASE YKOH"/>
    <property type="match status" value="1"/>
</dbReference>
<keyword evidence="4" id="KW-1003">Cell membrane</keyword>
<keyword evidence="8" id="KW-0547">Nucleotide-binding</keyword>
<comment type="catalytic activity">
    <reaction evidence="1">
        <text>ATP + protein L-histidine = ADP + protein N-phospho-L-histidine.</text>
        <dbReference type="EC" id="2.7.13.3"/>
    </reaction>
</comment>
<evidence type="ECO:0000256" key="9">
    <source>
        <dbReference type="ARBA" id="ARBA00022777"/>
    </source>
</evidence>
<dbReference type="EC" id="2.7.13.3" evidence="3"/>
<name>A0A1H3EVT6_9BACI</name>
<evidence type="ECO:0000256" key="4">
    <source>
        <dbReference type="ARBA" id="ARBA00022475"/>
    </source>
</evidence>
<dbReference type="PROSITE" id="PS50885">
    <property type="entry name" value="HAMP"/>
    <property type="match status" value="1"/>
</dbReference>
<dbReference type="PROSITE" id="PS50109">
    <property type="entry name" value="HIS_KIN"/>
    <property type="match status" value="1"/>
</dbReference>
<keyword evidence="13 14" id="KW-0472">Membrane</keyword>
<dbReference type="InterPro" id="IPR003594">
    <property type="entry name" value="HATPase_dom"/>
</dbReference>
<evidence type="ECO:0000259" key="16">
    <source>
        <dbReference type="PROSITE" id="PS50885"/>
    </source>
</evidence>
<dbReference type="PANTHER" id="PTHR45436:SF5">
    <property type="entry name" value="SENSOR HISTIDINE KINASE TRCS"/>
    <property type="match status" value="1"/>
</dbReference>
<evidence type="ECO:0000256" key="3">
    <source>
        <dbReference type="ARBA" id="ARBA00012438"/>
    </source>
</evidence>
<dbReference type="Gene3D" id="1.10.287.130">
    <property type="match status" value="1"/>
</dbReference>
<sequence length="440" mass="49728">MRLLHQLNTAFTGLILVVMTITAIVLYSLVMDIFIMDEKRQLEMRAELLVDILNDPDRLLQSPEVSSLIQDQNYPLLLFDKSTGELLFHTLPEEAASDWVERYEEELAGSDTWDSGYGQYVVSDHELSGDQVLVMATPIGDLAAIQMNFVWRIMLIFVLGLLLAAVVSYLFTRKLVTPLERLKQEVKKIEKRKFNEVQPVQATGEIKEVDQSVRQMAGELERYIRTQQQFFQNASHELKTPLMSIQGYAEGIRDGVFEGEKRDRGLTVMVEEIDRLKKIVNEMILLAKLDSNEDIYRPEDLKLSEWTGRAADRLLPLAEEKNIEVDVHIEGDGFISADPERFLQALMNIGRNGVRHASSRLSITVERNGDFLIRIQDDGEGIGEEVMPHLFERFQKGKDGETGLGLAISRAIIERSGGTISAYNLEGSGAVFEIRLPVSG</sequence>
<dbReference type="Proteomes" id="UP000198647">
    <property type="component" value="Unassembled WGS sequence"/>
</dbReference>
<evidence type="ECO:0000259" key="15">
    <source>
        <dbReference type="PROSITE" id="PS50109"/>
    </source>
</evidence>
<feature type="domain" description="Histidine kinase" evidence="15">
    <location>
        <begin position="233"/>
        <end position="440"/>
    </location>
</feature>
<evidence type="ECO:0000256" key="11">
    <source>
        <dbReference type="ARBA" id="ARBA00022989"/>
    </source>
</evidence>
<feature type="transmembrane region" description="Helical" evidence="14">
    <location>
        <begin position="149"/>
        <end position="171"/>
    </location>
</feature>
<keyword evidence="11 14" id="KW-1133">Transmembrane helix</keyword>
<dbReference type="GO" id="GO:0016301">
    <property type="term" value="F:kinase activity"/>
    <property type="evidence" value="ECO:0007669"/>
    <property type="project" value="UniProtKB-KW"/>
</dbReference>
<keyword evidence="6" id="KW-0808">Transferase</keyword>
<dbReference type="InterPro" id="IPR005467">
    <property type="entry name" value="His_kinase_dom"/>
</dbReference>
<dbReference type="Gene3D" id="6.10.340.10">
    <property type="match status" value="1"/>
</dbReference>
<evidence type="ECO:0000313" key="18">
    <source>
        <dbReference type="Proteomes" id="UP000198647"/>
    </source>
</evidence>
<gene>
    <name evidence="17" type="ORF">SAMN04488081_1404</name>
</gene>
<dbReference type="InterPro" id="IPR050428">
    <property type="entry name" value="TCS_sensor_his_kinase"/>
</dbReference>
<dbReference type="SUPFAM" id="SSF55874">
    <property type="entry name" value="ATPase domain of HSP90 chaperone/DNA topoisomerase II/histidine kinase"/>
    <property type="match status" value="1"/>
</dbReference>
<dbReference type="InterPro" id="IPR003661">
    <property type="entry name" value="HisK_dim/P_dom"/>
</dbReference>
<keyword evidence="10" id="KW-0067">ATP-binding</keyword>
<dbReference type="InterPro" id="IPR003660">
    <property type="entry name" value="HAMP_dom"/>
</dbReference>
<keyword evidence="12" id="KW-0902">Two-component regulatory system</keyword>